<dbReference type="RefSeq" id="YP_009361985.1">
    <property type="nucleotide sequence ID" value="NC_034450.1"/>
</dbReference>
<evidence type="ECO:0000313" key="2">
    <source>
        <dbReference type="Proteomes" id="UP000166209"/>
    </source>
</evidence>
<dbReference type="EMBL" id="KM204989">
    <property type="protein sequence ID" value="AJR28333.1"/>
    <property type="molecule type" value="Viral_cRNA"/>
</dbReference>
<dbReference type="KEGG" id="vg:32707901"/>
<evidence type="ECO:0000313" key="1">
    <source>
        <dbReference type="EMBL" id="AJR28333.1"/>
    </source>
</evidence>
<sequence>MNLAINLSMSFKLQENWYTKEVIDRLEWEIVSWMRDNHRLSTEVAAIVTTFLISQMSPLYLDGGEYYMTSELRVNLSFMRKSRHTQYPGTTWILENPLFSLAGKIIKVCFAGRITYPGGPGGQTPWETWYTSVRSKIPRELRREIEDAAHSYNFEYLLEY</sequence>
<name>A0A0D3R122_9RHAB</name>
<keyword evidence="2" id="KW-1185">Reference proteome</keyword>
<reference evidence="1 2" key="1">
    <citation type="journal article" date="2015" name="PLoS Pathog.">
        <title>Evolution of genome size and complexity in the rhabdoviridae.</title>
        <authorList>
            <person name="Walker P.J."/>
            <person name="Firth C."/>
            <person name="Widen S.G."/>
            <person name="Blasdell K.R."/>
            <person name="Guzman H."/>
            <person name="Wood T.G."/>
            <person name="Paradkar P.N."/>
            <person name="Holmes E.C."/>
            <person name="Tesh R.B."/>
            <person name="Vasilakis N."/>
        </authorList>
    </citation>
    <scope>NUCLEOTIDE SEQUENCE [LARGE SCALE GENOMIC DNA]</scope>
    <source>
        <strain evidence="1">MP6186</strain>
    </source>
</reference>
<organism evidence="1 2">
    <name type="scientific">Kamese virus</name>
    <dbReference type="NCBI Taxonomy" id="200402"/>
    <lineage>
        <taxon>Viruses</taxon>
        <taxon>Riboviria</taxon>
        <taxon>Orthornavirae</taxon>
        <taxon>Negarnaviricota</taxon>
        <taxon>Haploviricotina</taxon>
        <taxon>Monjiviricetes</taxon>
        <taxon>Mononegavirales</taxon>
        <taxon>Rhabdoviridae</taxon>
        <taxon>Alpharhabdovirinae</taxon>
        <taxon>Hapavirus</taxon>
        <taxon>Hapavirus kamese</taxon>
    </lineage>
</organism>
<proteinExistence type="predicted"/>
<dbReference type="Proteomes" id="UP000166209">
    <property type="component" value="Segment"/>
</dbReference>
<accession>A0A0D3R122</accession>
<protein>
    <submittedName>
        <fullName evidence="1">Uncharacterized protein</fullName>
    </submittedName>
</protein>
<dbReference type="GeneID" id="32707901"/>
<dbReference type="OrthoDB" id="16147at10239"/>